<dbReference type="Pfam" id="PF19054">
    <property type="entry name" value="DUF5753"/>
    <property type="match status" value="1"/>
</dbReference>
<comment type="caution">
    <text evidence="2">The sequence shown here is derived from an EMBL/GenBank/DDBJ whole genome shotgun (WGS) entry which is preliminary data.</text>
</comment>
<sequence length="293" mass="32618">MAANVRATFLRITLGAELTRLRDQAGLTGDQAARKVGCAPSAISRVESGTSGFQRIEQFTKLLDEYKVSRQDAAVLTDWYKNAKREDWWAPIGSVLPSGLSTFLAFESGARRVHVWTPMVINGLFQTEEYAEALIEGARIADDRTAEFVESAVKVRMNRKKRITDDGMELICIMDQSALTNMVGGPDVMQAQYEEIKRLAGLSNVTLRFIPAKAPAYRVLSGEFQVLDFDRQELPGPVVASTTVAGETRVLSKERSVRQFIRRFDVLAQGALPVHETPAFIDQVAREVLKEHE</sequence>
<dbReference type="EMBL" id="BNEC01000005">
    <property type="protein sequence ID" value="GHI68872.1"/>
    <property type="molecule type" value="Genomic_DNA"/>
</dbReference>
<reference evidence="3" key="1">
    <citation type="submission" date="2023-07" db="EMBL/GenBank/DDBJ databases">
        <title>Whole genome shotgun sequence of Streptomyces nojiriensis NBRC 13794.</title>
        <authorList>
            <person name="Komaki H."/>
            <person name="Tamura T."/>
        </authorList>
    </citation>
    <scope>NUCLEOTIDE SEQUENCE [LARGE SCALE GENOMIC DNA]</scope>
    <source>
        <strain evidence="3">NBRC 13794</strain>
    </source>
</reference>
<evidence type="ECO:0000259" key="1">
    <source>
        <dbReference type="PROSITE" id="PS50943"/>
    </source>
</evidence>
<gene>
    <name evidence="2" type="ORF">Snoj_27900</name>
</gene>
<proteinExistence type="predicted"/>
<dbReference type="SUPFAM" id="SSF47413">
    <property type="entry name" value="lambda repressor-like DNA-binding domains"/>
    <property type="match status" value="1"/>
</dbReference>
<name>A0ABQ3SLG3_9ACTN</name>
<keyword evidence="3" id="KW-1185">Reference proteome</keyword>
<organism evidence="2 3">
    <name type="scientific">Streptomyces nojiriensis</name>
    <dbReference type="NCBI Taxonomy" id="66374"/>
    <lineage>
        <taxon>Bacteria</taxon>
        <taxon>Bacillati</taxon>
        <taxon>Actinomycetota</taxon>
        <taxon>Actinomycetes</taxon>
        <taxon>Kitasatosporales</taxon>
        <taxon>Streptomycetaceae</taxon>
        <taxon>Streptomyces</taxon>
    </lineage>
</organism>
<protein>
    <submittedName>
        <fullName evidence="2">Transcriptional regulator</fullName>
    </submittedName>
</protein>
<dbReference type="InterPro" id="IPR001387">
    <property type="entry name" value="Cro/C1-type_HTH"/>
</dbReference>
<dbReference type="GeneID" id="95587204"/>
<dbReference type="InterPro" id="IPR010982">
    <property type="entry name" value="Lambda_DNA-bd_dom_sf"/>
</dbReference>
<dbReference type="Proteomes" id="UP000613974">
    <property type="component" value="Unassembled WGS sequence"/>
</dbReference>
<feature type="domain" description="HTH cro/C1-type" evidence="1">
    <location>
        <begin position="18"/>
        <end position="73"/>
    </location>
</feature>
<dbReference type="PROSITE" id="PS50943">
    <property type="entry name" value="HTH_CROC1"/>
    <property type="match status" value="1"/>
</dbReference>
<evidence type="ECO:0000313" key="2">
    <source>
        <dbReference type="EMBL" id="GHI68872.1"/>
    </source>
</evidence>
<dbReference type="CDD" id="cd00093">
    <property type="entry name" value="HTH_XRE"/>
    <property type="match status" value="1"/>
</dbReference>
<evidence type="ECO:0000313" key="3">
    <source>
        <dbReference type="Proteomes" id="UP000613974"/>
    </source>
</evidence>
<dbReference type="InterPro" id="IPR043917">
    <property type="entry name" value="DUF5753"/>
</dbReference>
<accession>A0ABQ3SLG3</accession>
<dbReference type="Gene3D" id="1.10.260.40">
    <property type="entry name" value="lambda repressor-like DNA-binding domains"/>
    <property type="match status" value="1"/>
</dbReference>
<dbReference type="RefSeq" id="WP_189748175.1">
    <property type="nucleotide sequence ID" value="NZ_BMRL01000038.1"/>
</dbReference>
<dbReference type="Pfam" id="PF13560">
    <property type="entry name" value="HTH_31"/>
    <property type="match status" value="1"/>
</dbReference>
<dbReference type="SMART" id="SM00530">
    <property type="entry name" value="HTH_XRE"/>
    <property type="match status" value="1"/>
</dbReference>